<feature type="domain" description="SEC63" evidence="3">
    <location>
        <begin position="57"/>
        <end position="116"/>
    </location>
</feature>
<feature type="non-terminal residue" evidence="5">
    <location>
        <position position="1"/>
    </location>
</feature>
<dbReference type="AlphaFoldDB" id="A0A9K3DAF0"/>
<dbReference type="Pfam" id="PF02889">
    <property type="entry name" value="Sec63"/>
    <property type="match status" value="1"/>
</dbReference>
<dbReference type="Gene3D" id="1.10.3380.10">
    <property type="entry name" value="Sec63 N-terminal domain-like domain"/>
    <property type="match status" value="1"/>
</dbReference>
<dbReference type="Pfam" id="PF23445">
    <property type="entry name" value="WHD_SNRNP200"/>
    <property type="match status" value="1"/>
</dbReference>
<evidence type="ECO:0000259" key="4">
    <source>
        <dbReference type="Pfam" id="PF23445"/>
    </source>
</evidence>
<evidence type="ECO:0000256" key="1">
    <source>
        <dbReference type="ARBA" id="ARBA00022801"/>
    </source>
</evidence>
<keyword evidence="1" id="KW-0378">Hydrolase</keyword>
<evidence type="ECO:0000313" key="6">
    <source>
        <dbReference type="Proteomes" id="UP000265618"/>
    </source>
</evidence>
<name>A0A9K3DAF0_9EUKA</name>
<protein>
    <submittedName>
        <fullName evidence="5">Uncharacterized protein</fullName>
    </submittedName>
</protein>
<evidence type="ECO:0000259" key="3">
    <source>
        <dbReference type="Pfam" id="PF02889"/>
    </source>
</evidence>
<comment type="caution">
    <text evidence="5">The sequence shown here is derived from an EMBL/GenBank/DDBJ whole genome shotgun (WGS) entry which is preliminary data.</text>
</comment>
<dbReference type="InterPro" id="IPR036388">
    <property type="entry name" value="WH-like_DNA-bd_sf"/>
</dbReference>
<dbReference type="Gene3D" id="1.10.10.10">
    <property type="entry name" value="Winged helix-like DNA-binding domain superfamily/Winged helix DNA-binding domain"/>
    <property type="match status" value="1"/>
</dbReference>
<evidence type="ECO:0000313" key="5">
    <source>
        <dbReference type="EMBL" id="GIQ91340.1"/>
    </source>
</evidence>
<dbReference type="Proteomes" id="UP000265618">
    <property type="component" value="Unassembled WGS sequence"/>
</dbReference>
<reference evidence="5 6" key="1">
    <citation type="journal article" date="2018" name="PLoS ONE">
        <title>The draft genome of Kipferlia bialata reveals reductive genome evolution in fornicate parasites.</title>
        <authorList>
            <person name="Tanifuji G."/>
            <person name="Takabayashi S."/>
            <person name="Kume K."/>
            <person name="Takagi M."/>
            <person name="Nakayama T."/>
            <person name="Kamikawa R."/>
            <person name="Inagaki Y."/>
            <person name="Hashimoto T."/>
        </authorList>
    </citation>
    <scope>NUCLEOTIDE SEQUENCE [LARGE SCALE GENOMIC DNA]</scope>
    <source>
        <strain evidence="5">NY0173</strain>
    </source>
</reference>
<organism evidence="5 6">
    <name type="scientific">Kipferlia bialata</name>
    <dbReference type="NCBI Taxonomy" id="797122"/>
    <lineage>
        <taxon>Eukaryota</taxon>
        <taxon>Metamonada</taxon>
        <taxon>Carpediemonas-like organisms</taxon>
        <taxon>Kipferlia</taxon>
    </lineage>
</organism>
<dbReference type="InterPro" id="IPR004179">
    <property type="entry name" value="Sec63-dom"/>
</dbReference>
<evidence type="ECO:0000256" key="2">
    <source>
        <dbReference type="ARBA" id="ARBA00022806"/>
    </source>
</evidence>
<sequence>LSQNPNYYGLKGRSPDFIGDWLSELVQTEVNELQEAGVVSLEETDEDVEITALVGSTVSAHYGVSYRTIATIINSLSAKTKRKGVLALLSSAVEFDILLPRGDEQDEIEHIVRHSKLGIADLLFSVCV</sequence>
<dbReference type="GO" id="GO:0004386">
    <property type="term" value="F:helicase activity"/>
    <property type="evidence" value="ECO:0007669"/>
    <property type="project" value="UniProtKB-KW"/>
</dbReference>
<keyword evidence="2" id="KW-0067">ATP-binding</keyword>
<dbReference type="EMBL" id="BDIP01007542">
    <property type="protein sequence ID" value="GIQ91340.1"/>
    <property type="molecule type" value="Genomic_DNA"/>
</dbReference>
<dbReference type="InterPro" id="IPR057842">
    <property type="entry name" value="WH_MER3"/>
</dbReference>
<gene>
    <name evidence="5" type="ORF">KIPB_014546</name>
</gene>
<keyword evidence="6" id="KW-1185">Reference proteome</keyword>
<keyword evidence="2" id="KW-0547">Nucleotide-binding</keyword>
<feature type="domain" description="MER3 helicase-like winged helix" evidence="4">
    <location>
        <begin position="1"/>
        <end position="43"/>
    </location>
</feature>
<feature type="non-terminal residue" evidence="5">
    <location>
        <position position="128"/>
    </location>
</feature>
<dbReference type="OrthoDB" id="5575at2759"/>
<proteinExistence type="predicted"/>
<accession>A0A9K3DAF0</accession>
<keyword evidence="2" id="KW-0347">Helicase</keyword>